<dbReference type="SUPFAM" id="SSF161098">
    <property type="entry name" value="MetI-like"/>
    <property type="match status" value="1"/>
</dbReference>
<dbReference type="Gene3D" id="1.10.3720.10">
    <property type="entry name" value="MetI-like"/>
    <property type="match status" value="1"/>
</dbReference>
<evidence type="ECO:0000313" key="10">
    <source>
        <dbReference type="Proteomes" id="UP001549320"/>
    </source>
</evidence>
<evidence type="ECO:0000256" key="3">
    <source>
        <dbReference type="ARBA" id="ARBA00022475"/>
    </source>
</evidence>
<comment type="caution">
    <text evidence="9">The sequence shown here is derived from an EMBL/GenBank/DDBJ whole genome shotgun (WGS) entry which is preliminary data.</text>
</comment>
<name>A0ABV2QG45_9BURK</name>
<dbReference type="PANTHER" id="PTHR43163:SF6">
    <property type="entry name" value="DIPEPTIDE TRANSPORT SYSTEM PERMEASE PROTEIN DPPB-RELATED"/>
    <property type="match status" value="1"/>
</dbReference>
<feature type="transmembrane region" description="Helical" evidence="7">
    <location>
        <begin position="180"/>
        <end position="202"/>
    </location>
</feature>
<dbReference type="InterPro" id="IPR045621">
    <property type="entry name" value="BPD_transp_1_N"/>
</dbReference>
<accession>A0ABV2QG45</accession>
<feature type="transmembrane region" description="Helical" evidence="7">
    <location>
        <begin position="291"/>
        <end position="314"/>
    </location>
</feature>
<dbReference type="EMBL" id="JBEPSH010000013">
    <property type="protein sequence ID" value="MET4580015.1"/>
    <property type="molecule type" value="Genomic_DNA"/>
</dbReference>
<dbReference type="Pfam" id="PF00528">
    <property type="entry name" value="BPD_transp_1"/>
    <property type="match status" value="1"/>
</dbReference>
<feature type="transmembrane region" description="Helical" evidence="7">
    <location>
        <begin position="133"/>
        <end position="160"/>
    </location>
</feature>
<feature type="transmembrane region" description="Helical" evidence="7">
    <location>
        <begin position="9"/>
        <end position="30"/>
    </location>
</feature>
<evidence type="ECO:0000256" key="2">
    <source>
        <dbReference type="ARBA" id="ARBA00022448"/>
    </source>
</evidence>
<protein>
    <submittedName>
        <fullName evidence="9">Peptide/nickel transport system permease protein</fullName>
    </submittedName>
</protein>
<gene>
    <name evidence="9" type="ORF">ABIE13_005153</name>
</gene>
<evidence type="ECO:0000313" key="9">
    <source>
        <dbReference type="EMBL" id="MET4580015.1"/>
    </source>
</evidence>
<dbReference type="InterPro" id="IPR000515">
    <property type="entry name" value="MetI-like"/>
</dbReference>
<dbReference type="Pfam" id="PF19300">
    <property type="entry name" value="BPD_transp_1_N"/>
    <property type="match status" value="1"/>
</dbReference>
<dbReference type="PANTHER" id="PTHR43163">
    <property type="entry name" value="DIPEPTIDE TRANSPORT SYSTEM PERMEASE PROTEIN DPPB-RELATED"/>
    <property type="match status" value="1"/>
</dbReference>
<evidence type="ECO:0000259" key="8">
    <source>
        <dbReference type="PROSITE" id="PS50928"/>
    </source>
</evidence>
<feature type="domain" description="ABC transmembrane type-1" evidence="8">
    <location>
        <begin position="96"/>
        <end position="311"/>
    </location>
</feature>
<sequence>MRRYILSRLAWGALIVLAILVLNFLIVHMVPGDPIDALLGDFPVPPGYAEKIRAEFGLDKPILTQLGLYLWNLMQGNLGFSFANRMPVLDLILARLGPTVLLMVPALFFAAVVGVVLGVTAAPRAGSAQDSAITALSLFGYSVPVFWLGQMLVIVFAIQLGWLPVQGMRSMREEYTGIDLVLNILRHLAMPAFCVMIFYIAIVARVARASVSEALHHDYVLTAKAKGLSRRTILWKHVLPNAMIPVITVIGYNFGHSLTGAILVETVFAWPGIGSLFITSITNRDYPVLQGIFLLAAVSVVVINIFTDLLYALLDPRVKTSNEAR</sequence>
<feature type="transmembrane region" description="Helical" evidence="7">
    <location>
        <begin position="233"/>
        <end position="252"/>
    </location>
</feature>
<evidence type="ECO:0000256" key="5">
    <source>
        <dbReference type="ARBA" id="ARBA00022989"/>
    </source>
</evidence>
<keyword evidence="5 7" id="KW-1133">Transmembrane helix</keyword>
<dbReference type="PROSITE" id="PS50928">
    <property type="entry name" value="ABC_TM1"/>
    <property type="match status" value="1"/>
</dbReference>
<evidence type="ECO:0000256" key="6">
    <source>
        <dbReference type="ARBA" id="ARBA00023136"/>
    </source>
</evidence>
<evidence type="ECO:0000256" key="7">
    <source>
        <dbReference type="RuleBase" id="RU363032"/>
    </source>
</evidence>
<keyword evidence="2 7" id="KW-0813">Transport</keyword>
<dbReference type="RefSeq" id="WP_354448617.1">
    <property type="nucleotide sequence ID" value="NZ_JBEPSH010000013.1"/>
</dbReference>
<proteinExistence type="inferred from homology"/>
<feature type="transmembrane region" description="Helical" evidence="7">
    <location>
        <begin position="258"/>
        <end position="279"/>
    </location>
</feature>
<reference evidence="9 10" key="1">
    <citation type="submission" date="2024-06" db="EMBL/GenBank/DDBJ databases">
        <title>Sorghum-associated microbial communities from plants grown in Nebraska, USA.</title>
        <authorList>
            <person name="Schachtman D."/>
        </authorList>
    </citation>
    <scope>NUCLEOTIDE SEQUENCE [LARGE SCALE GENOMIC DNA]</scope>
    <source>
        <strain evidence="9 10">2709</strain>
    </source>
</reference>
<comment type="subcellular location">
    <subcellularLocation>
        <location evidence="1 7">Cell membrane</location>
        <topology evidence="1 7">Multi-pass membrane protein</topology>
    </subcellularLocation>
</comment>
<keyword evidence="6 7" id="KW-0472">Membrane</keyword>
<feature type="transmembrane region" description="Helical" evidence="7">
    <location>
        <begin position="100"/>
        <end position="121"/>
    </location>
</feature>
<keyword evidence="10" id="KW-1185">Reference proteome</keyword>
<dbReference type="Proteomes" id="UP001549320">
    <property type="component" value="Unassembled WGS sequence"/>
</dbReference>
<evidence type="ECO:0000256" key="4">
    <source>
        <dbReference type="ARBA" id="ARBA00022692"/>
    </source>
</evidence>
<comment type="similarity">
    <text evidence="7">Belongs to the binding-protein-dependent transport system permease family.</text>
</comment>
<evidence type="ECO:0000256" key="1">
    <source>
        <dbReference type="ARBA" id="ARBA00004651"/>
    </source>
</evidence>
<dbReference type="InterPro" id="IPR035906">
    <property type="entry name" value="MetI-like_sf"/>
</dbReference>
<keyword evidence="3" id="KW-1003">Cell membrane</keyword>
<dbReference type="CDD" id="cd06261">
    <property type="entry name" value="TM_PBP2"/>
    <property type="match status" value="1"/>
</dbReference>
<organism evidence="9 10">
    <name type="scientific">Ottowia thiooxydans</name>
    <dbReference type="NCBI Taxonomy" id="219182"/>
    <lineage>
        <taxon>Bacteria</taxon>
        <taxon>Pseudomonadati</taxon>
        <taxon>Pseudomonadota</taxon>
        <taxon>Betaproteobacteria</taxon>
        <taxon>Burkholderiales</taxon>
        <taxon>Comamonadaceae</taxon>
        <taxon>Ottowia</taxon>
    </lineage>
</organism>
<keyword evidence="4 7" id="KW-0812">Transmembrane</keyword>